<evidence type="ECO:0000256" key="5">
    <source>
        <dbReference type="ARBA" id="ARBA00023004"/>
    </source>
</evidence>
<dbReference type="InterPro" id="IPR036396">
    <property type="entry name" value="Cyt_P450_sf"/>
</dbReference>
<organism evidence="8">
    <name type="scientific">Streptomyces vinaceusdrappus</name>
    <dbReference type="NCBI Taxonomy" id="67376"/>
    <lineage>
        <taxon>Bacteria</taxon>
        <taxon>Bacillati</taxon>
        <taxon>Actinomycetota</taxon>
        <taxon>Actinomycetes</taxon>
        <taxon>Kitasatosporales</taxon>
        <taxon>Streptomycetaceae</taxon>
        <taxon>Streptomyces</taxon>
        <taxon>Streptomyces rochei group</taxon>
    </lineage>
</organism>
<dbReference type="PANTHER" id="PTHR46696:SF1">
    <property type="entry name" value="CYTOCHROME P450 YJIB-RELATED"/>
    <property type="match status" value="1"/>
</dbReference>
<dbReference type="CDD" id="cd11029">
    <property type="entry name" value="CYP107-like"/>
    <property type="match status" value="1"/>
</dbReference>
<dbReference type="PRINTS" id="PR00359">
    <property type="entry name" value="BP450"/>
</dbReference>
<evidence type="ECO:0000256" key="1">
    <source>
        <dbReference type="ARBA" id="ARBA00010617"/>
    </source>
</evidence>
<dbReference type="InterPro" id="IPR001128">
    <property type="entry name" value="Cyt_P450"/>
</dbReference>
<evidence type="ECO:0000256" key="2">
    <source>
        <dbReference type="ARBA" id="ARBA00022617"/>
    </source>
</evidence>
<evidence type="ECO:0000256" key="3">
    <source>
        <dbReference type="ARBA" id="ARBA00022723"/>
    </source>
</evidence>
<evidence type="ECO:0000256" key="4">
    <source>
        <dbReference type="ARBA" id="ARBA00023002"/>
    </source>
</evidence>
<keyword evidence="3 7" id="KW-0479">Metal-binding</keyword>
<protein>
    <submittedName>
        <fullName evidence="8">Cytochrome P450</fullName>
    </submittedName>
</protein>
<proteinExistence type="inferred from homology"/>
<dbReference type="InterPro" id="IPR017972">
    <property type="entry name" value="Cyt_P450_CS"/>
</dbReference>
<dbReference type="EMBL" id="MK501817">
    <property type="protein sequence ID" value="QDQ37875.1"/>
    <property type="molecule type" value="Genomic_DNA"/>
</dbReference>
<dbReference type="AlphaFoldDB" id="A0A516T9L0"/>
<evidence type="ECO:0000256" key="7">
    <source>
        <dbReference type="RuleBase" id="RU000461"/>
    </source>
</evidence>
<reference evidence="8" key="1">
    <citation type="journal article" date="2019" name="Org. Lett.">
        <title>Discovery of Druggability-Improved Analogues by Investigation of the LL-D49194?1 Biosynthetic Pathway.</title>
        <authorList>
            <person name="Dong L."/>
            <person name="Shen Y."/>
            <person name="Hou X.-F."/>
            <person name="Li W.-J."/>
            <person name="Tang G.-L."/>
        </authorList>
    </citation>
    <scope>NUCLEOTIDE SEQUENCE</scope>
    <source>
        <strain evidence="8">NRRL15735</strain>
    </source>
</reference>
<dbReference type="Pfam" id="PF00067">
    <property type="entry name" value="p450"/>
    <property type="match status" value="1"/>
</dbReference>
<dbReference type="FunFam" id="1.10.630.10:FF:000018">
    <property type="entry name" value="Cytochrome P450 monooxygenase"/>
    <property type="match status" value="1"/>
</dbReference>
<evidence type="ECO:0000256" key="6">
    <source>
        <dbReference type="ARBA" id="ARBA00023033"/>
    </source>
</evidence>
<name>A0A516T9L0_9ACTN</name>
<dbReference type="GO" id="GO:0020037">
    <property type="term" value="F:heme binding"/>
    <property type="evidence" value="ECO:0007669"/>
    <property type="project" value="InterPro"/>
</dbReference>
<sequence>MATEVDTVDLAALGPDFVRDPHPVYARLRAQRPVHRVRLPDGFTAWLVLGYEEARAALGDPRLSNDWRNAGPEMEAFDPPPTPHMLMSDPPRHTRLRRLVAKEFSPRRVRELGPRVREITHELVDGLLTHADGRADLVEDFAFPLPAAVIGELLGVPAADRDRFRHWSTQVTKGLGGGGAETAMGELVGYLSGLLEALRTDPGPGLLGALVHRQAEDDDALSVEELVGMALLLLIAGHETTTGLIANGMLALLQHRDQLDDLRADMSLLDGAVEEMLRHSGPTGTSLHRFTTEPVEIGDTVIPGGGELVLIGNTPANHDPARFPYPERFDIRRACGGHLAFGHGIHMCFGAPLARLEVATAVRALVERCPGLALDADPATLVWHPSVMMRGLDRLPVRIR</sequence>
<dbReference type="PROSITE" id="PS00086">
    <property type="entry name" value="CYTOCHROME_P450"/>
    <property type="match status" value="1"/>
</dbReference>
<keyword evidence="5 7" id="KW-0408">Iron</keyword>
<keyword evidence="2 7" id="KW-0349">Heme</keyword>
<accession>A0A516T9L0</accession>
<dbReference type="GO" id="GO:0004497">
    <property type="term" value="F:monooxygenase activity"/>
    <property type="evidence" value="ECO:0007669"/>
    <property type="project" value="UniProtKB-KW"/>
</dbReference>
<dbReference type="Gene3D" id="1.10.630.10">
    <property type="entry name" value="Cytochrome P450"/>
    <property type="match status" value="1"/>
</dbReference>
<evidence type="ECO:0000313" key="8">
    <source>
        <dbReference type="EMBL" id="QDQ37875.1"/>
    </source>
</evidence>
<keyword evidence="6 7" id="KW-0503">Monooxygenase</keyword>
<dbReference type="GO" id="GO:0005506">
    <property type="term" value="F:iron ion binding"/>
    <property type="evidence" value="ECO:0007669"/>
    <property type="project" value="InterPro"/>
</dbReference>
<keyword evidence="4 7" id="KW-0560">Oxidoreductase</keyword>
<dbReference type="SUPFAM" id="SSF48264">
    <property type="entry name" value="Cytochrome P450"/>
    <property type="match status" value="1"/>
</dbReference>
<comment type="similarity">
    <text evidence="1 7">Belongs to the cytochrome P450 family.</text>
</comment>
<dbReference type="GO" id="GO:0016705">
    <property type="term" value="F:oxidoreductase activity, acting on paired donors, with incorporation or reduction of molecular oxygen"/>
    <property type="evidence" value="ECO:0007669"/>
    <property type="project" value="InterPro"/>
</dbReference>
<dbReference type="InterPro" id="IPR002397">
    <property type="entry name" value="Cyt_P450_B"/>
</dbReference>
<dbReference type="PANTHER" id="PTHR46696">
    <property type="entry name" value="P450, PUTATIVE (EUROFUNG)-RELATED"/>
    <property type="match status" value="1"/>
</dbReference>